<dbReference type="Pfam" id="PF00061">
    <property type="entry name" value="Lipocalin"/>
    <property type="match status" value="1"/>
</dbReference>
<feature type="domain" description="Cytosolic fatty-acid binding proteins" evidence="4">
    <location>
        <begin position="6"/>
        <end position="23"/>
    </location>
</feature>
<evidence type="ECO:0000259" key="4">
    <source>
        <dbReference type="PROSITE" id="PS00214"/>
    </source>
</evidence>
<reference evidence="5" key="1">
    <citation type="submission" date="2021-02" db="EMBL/GenBank/DDBJ databases">
        <authorList>
            <person name="Nowell W R."/>
        </authorList>
    </citation>
    <scope>NUCLEOTIDE SEQUENCE</scope>
    <source>
        <strain evidence="5">Ploen Becks lab</strain>
    </source>
</reference>
<dbReference type="PRINTS" id="PR00178">
    <property type="entry name" value="FATTYACIDBP"/>
</dbReference>
<comment type="similarity">
    <text evidence="1 3">Belongs to the calycin superfamily. Fatty-acid binding protein (FABP) family.</text>
</comment>
<dbReference type="InterPro" id="IPR000566">
    <property type="entry name" value="Lipocln_cytosolic_FA-bd_dom"/>
</dbReference>
<evidence type="ECO:0000256" key="2">
    <source>
        <dbReference type="ARBA" id="ARBA00023121"/>
    </source>
</evidence>
<dbReference type="InterPro" id="IPR000463">
    <property type="entry name" value="Fatty_acid-bd"/>
</dbReference>
<dbReference type="PANTHER" id="PTHR11955">
    <property type="entry name" value="FATTY ACID BINDING PROTEIN"/>
    <property type="match status" value="1"/>
</dbReference>
<sequence>MSALNGTWTLEKSENFDEFMKELGVGLILRKAGNMVTPTLIISNQGNKWSIKMRSTFKNTDDDFNLGEEYDDETTDGRKVKSLYNLDGDKLICEQRDRKTRALQVTAVRSVNEEGKMIEVKLINNYLKVL</sequence>
<organism evidence="5 6">
    <name type="scientific">Brachionus calyciflorus</name>
    <dbReference type="NCBI Taxonomy" id="104777"/>
    <lineage>
        <taxon>Eukaryota</taxon>
        <taxon>Metazoa</taxon>
        <taxon>Spiralia</taxon>
        <taxon>Gnathifera</taxon>
        <taxon>Rotifera</taxon>
        <taxon>Eurotatoria</taxon>
        <taxon>Monogononta</taxon>
        <taxon>Pseudotrocha</taxon>
        <taxon>Ploima</taxon>
        <taxon>Brachionidae</taxon>
        <taxon>Brachionus</taxon>
    </lineage>
</organism>
<evidence type="ECO:0000256" key="3">
    <source>
        <dbReference type="RuleBase" id="RU003696"/>
    </source>
</evidence>
<keyword evidence="3" id="KW-0813">Transport</keyword>
<gene>
    <name evidence="5" type="ORF">OXX778_LOCUS14620</name>
</gene>
<evidence type="ECO:0000313" key="5">
    <source>
        <dbReference type="EMBL" id="CAF0965021.1"/>
    </source>
</evidence>
<dbReference type="PROSITE" id="PS00214">
    <property type="entry name" value="FABP"/>
    <property type="match status" value="1"/>
</dbReference>
<dbReference type="EMBL" id="CAJNOC010003043">
    <property type="protein sequence ID" value="CAF0965021.1"/>
    <property type="molecule type" value="Genomic_DNA"/>
</dbReference>
<evidence type="ECO:0000313" key="6">
    <source>
        <dbReference type="Proteomes" id="UP000663879"/>
    </source>
</evidence>
<dbReference type="GO" id="GO:0008289">
    <property type="term" value="F:lipid binding"/>
    <property type="evidence" value="ECO:0007669"/>
    <property type="project" value="UniProtKB-KW"/>
</dbReference>
<dbReference type="SUPFAM" id="SSF50814">
    <property type="entry name" value="Lipocalins"/>
    <property type="match status" value="1"/>
</dbReference>
<keyword evidence="2" id="KW-0446">Lipid-binding</keyword>
<keyword evidence="6" id="KW-1185">Reference proteome</keyword>
<dbReference type="OrthoDB" id="354351at2759"/>
<protein>
    <recommendedName>
        <fullName evidence="4">Cytosolic fatty-acid binding proteins domain-containing protein</fullName>
    </recommendedName>
</protein>
<comment type="caution">
    <text evidence="5">The sequence shown here is derived from an EMBL/GenBank/DDBJ whole genome shotgun (WGS) entry which is preliminary data.</text>
</comment>
<dbReference type="AlphaFoldDB" id="A0A814DZC1"/>
<dbReference type="InterPro" id="IPR031259">
    <property type="entry name" value="ILBP"/>
</dbReference>
<dbReference type="InterPro" id="IPR012674">
    <property type="entry name" value="Calycin"/>
</dbReference>
<dbReference type="Proteomes" id="UP000663879">
    <property type="component" value="Unassembled WGS sequence"/>
</dbReference>
<dbReference type="FunFam" id="2.40.128.20:FF:000001">
    <property type="entry name" value="Fatty acid-binding protein, adipocyte"/>
    <property type="match status" value="1"/>
</dbReference>
<name>A0A814DZC1_9BILA</name>
<dbReference type="CDD" id="cd00742">
    <property type="entry name" value="FABP"/>
    <property type="match status" value="1"/>
</dbReference>
<accession>A0A814DZC1</accession>
<evidence type="ECO:0000256" key="1">
    <source>
        <dbReference type="ARBA" id="ARBA00008390"/>
    </source>
</evidence>
<dbReference type="Gene3D" id="2.40.128.20">
    <property type="match status" value="1"/>
</dbReference>
<proteinExistence type="inferred from homology"/>